<name>W1V2K3_9FIRM</name>
<accession>W1V2K3</accession>
<organism evidence="1 2">
    <name type="scientific">Veillonella dispar DORA_11</name>
    <dbReference type="NCBI Taxonomy" id="1403949"/>
    <lineage>
        <taxon>Bacteria</taxon>
        <taxon>Bacillati</taxon>
        <taxon>Bacillota</taxon>
        <taxon>Negativicutes</taxon>
        <taxon>Veillonellales</taxon>
        <taxon>Veillonellaceae</taxon>
        <taxon>Veillonella</taxon>
    </lineage>
</organism>
<proteinExistence type="predicted"/>
<comment type="caution">
    <text evidence="1">The sequence shown here is derived from an EMBL/GenBank/DDBJ whole genome shotgun (WGS) entry which is preliminary data.</text>
</comment>
<dbReference type="AlphaFoldDB" id="W1V2K3"/>
<gene>
    <name evidence="1" type="ORF">Q619_VDC00511G0025</name>
</gene>
<evidence type="ECO:0000313" key="1">
    <source>
        <dbReference type="EMBL" id="ETI99204.1"/>
    </source>
</evidence>
<sequence>MDSVRNATFRIGFPPPYVSLRSIRCKSLDRHMAASSILKWQYSLQVGKLLSRYNAASFYLKMAIVTSGVASRV</sequence>
<dbReference type="EMBL" id="AZMJ01000511">
    <property type="protein sequence ID" value="ETI99204.1"/>
    <property type="molecule type" value="Genomic_DNA"/>
</dbReference>
<protein>
    <submittedName>
        <fullName evidence="1">Uncharacterized protein</fullName>
    </submittedName>
</protein>
<reference evidence="1 2" key="1">
    <citation type="submission" date="2013-12" db="EMBL/GenBank/DDBJ databases">
        <title>A Varibaculum cambriense genome reconstructed from a premature infant gut community with otherwise low bacterial novelty that shifts toward anaerobic metabolism during the third week of life.</title>
        <authorList>
            <person name="Brown C.T."/>
            <person name="Sharon I."/>
            <person name="Thomas B.C."/>
            <person name="Castelle C.J."/>
            <person name="Morowitz M.J."/>
            <person name="Banfield J.F."/>
        </authorList>
    </citation>
    <scope>NUCLEOTIDE SEQUENCE [LARGE SCALE GENOMIC DNA]</scope>
    <source>
        <strain evidence="2">DORA_11</strain>
    </source>
</reference>
<dbReference type="Proteomes" id="UP000018855">
    <property type="component" value="Unassembled WGS sequence"/>
</dbReference>
<evidence type="ECO:0000313" key="2">
    <source>
        <dbReference type="Proteomes" id="UP000018855"/>
    </source>
</evidence>